<name>A0A1F6CIQ1_9BACT</name>
<reference evidence="2 3" key="1">
    <citation type="journal article" date="2016" name="Nat. Commun.">
        <title>Thousands of microbial genomes shed light on interconnected biogeochemical processes in an aquifer system.</title>
        <authorList>
            <person name="Anantharaman K."/>
            <person name="Brown C.T."/>
            <person name="Hug L.A."/>
            <person name="Sharon I."/>
            <person name="Castelle C.J."/>
            <person name="Probst A.J."/>
            <person name="Thomas B.C."/>
            <person name="Singh A."/>
            <person name="Wilkins M.J."/>
            <person name="Karaoz U."/>
            <person name="Brodie E.L."/>
            <person name="Williams K.H."/>
            <person name="Hubbard S.S."/>
            <person name="Banfield J.F."/>
        </authorList>
    </citation>
    <scope>NUCLEOTIDE SEQUENCE [LARGE SCALE GENOMIC DNA]</scope>
</reference>
<accession>A0A1F6CIQ1</accession>
<protein>
    <recommendedName>
        <fullName evidence="1">Serine aminopeptidase S33 domain-containing protein</fullName>
    </recommendedName>
</protein>
<dbReference type="Pfam" id="PF12146">
    <property type="entry name" value="Hydrolase_4"/>
    <property type="match status" value="1"/>
</dbReference>
<dbReference type="Gene3D" id="3.40.50.1820">
    <property type="entry name" value="alpha/beta hydrolase"/>
    <property type="match status" value="1"/>
</dbReference>
<dbReference type="InterPro" id="IPR022742">
    <property type="entry name" value="Hydrolase_4"/>
</dbReference>
<dbReference type="InterPro" id="IPR051044">
    <property type="entry name" value="MAG_DAG_Lipase"/>
</dbReference>
<dbReference type="AlphaFoldDB" id="A0A1F6CIQ1"/>
<dbReference type="EMBL" id="MFKU01000006">
    <property type="protein sequence ID" value="OGG48897.1"/>
    <property type="molecule type" value="Genomic_DNA"/>
</dbReference>
<dbReference type="SUPFAM" id="SSF53474">
    <property type="entry name" value="alpha/beta-Hydrolases"/>
    <property type="match status" value="1"/>
</dbReference>
<dbReference type="STRING" id="1798481.A2678_02390"/>
<dbReference type="Proteomes" id="UP000178815">
    <property type="component" value="Unassembled WGS sequence"/>
</dbReference>
<organism evidence="2 3">
    <name type="scientific">Candidatus Kaiserbacteria bacterium RIFCSPHIGHO2_01_FULL_53_31</name>
    <dbReference type="NCBI Taxonomy" id="1798481"/>
    <lineage>
        <taxon>Bacteria</taxon>
        <taxon>Candidatus Kaiseribacteriota</taxon>
    </lineage>
</organism>
<evidence type="ECO:0000313" key="2">
    <source>
        <dbReference type="EMBL" id="OGG48897.1"/>
    </source>
</evidence>
<dbReference type="InterPro" id="IPR029058">
    <property type="entry name" value="AB_hydrolase_fold"/>
</dbReference>
<gene>
    <name evidence="2" type="ORF">A2678_02390</name>
</gene>
<comment type="caution">
    <text evidence="2">The sequence shown here is derived from an EMBL/GenBank/DDBJ whole genome shotgun (WGS) entry which is preliminary data.</text>
</comment>
<evidence type="ECO:0000313" key="3">
    <source>
        <dbReference type="Proteomes" id="UP000178815"/>
    </source>
</evidence>
<proteinExistence type="predicted"/>
<sequence>MKKIPLRINFGRTVLFGDSIQENTNPRWLFLHGAGTSDRKRFEQLRILLADVGVGSCSFDFIGHGETGGSLIGSSLESRAAQTAALIDSHAVSRPLSIVASSMGGHIAIKMTESHEIENLVLIAPAVYASQAHSIPFGPIFTEVIRRHFSWRETDDWEILRNYKGNLLIFEAENDQIVPHEVIERIYDSARDARSRALVVVEGATHSLAKWLDERQDSLRGIVEMIHGLHQSTDKAHGGTIRVESEGQGKGSTFVVEFPA</sequence>
<feature type="domain" description="Serine aminopeptidase S33" evidence="1">
    <location>
        <begin position="29"/>
        <end position="149"/>
    </location>
</feature>
<dbReference type="PANTHER" id="PTHR11614">
    <property type="entry name" value="PHOSPHOLIPASE-RELATED"/>
    <property type="match status" value="1"/>
</dbReference>
<evidence type="ECO:0000259" key="1">
    <source>
        <dbReference type="Pfam" id="PF12146"/>
    </source>
</evidence>